<proteinExistence type="predicted"/>
<dbReference type="EMBL" id="QKTW01000003">
    <property type="protein sequence ID" value="PZF74440.1"/>
    <property type="molecule type" value="Genomic_DNA"/>
</dbReference>
<dbReference type="GO" id="GO:0042834">
    <property type="term" value="F:peptidoglycan binding"/>
    <property type="evidence" value="ECO:0007669"/>
    <property type="project" value="InterPro"/>
</dbReference>
<feature type="chain" id="PRO_5015924154" description="SPOR domain-containing protein" evidence="1">
    <location>
        <begin position="21"/>
        <end position="144"/>
    </location>
</feature>
<dbReference type="Gene3D" id="3.30.70.1070">
    <property type="entry name" value="Sporulation related repeat"/>
    <property type="match status" value="1"/>
</dbReference>
<feature type="signal peptide" evidence="1">
    <location>
        <begin position="1"/>
        <end position="20"/>
    </location>
</feature>
<dbReference type="RefSeq" id="WP_110997278.1">
    <property type="nucleotide sequence ID" value="NZ_QKTW01000003.1"/>
</dbReference>
<dbReference type="AlphaFoldDB" id="A0A2W2APV8"/>
<dbReference type="Pfam" id="PF05036">
    <property type="entry name" value="SPOR"/>
    <property type="match status" value="1"/>
</dbReference>
<accession>A0A2W2APV8</accession>
<protein>
    <recommendedName>
        <fullName evidence="2">SPOR domain-containing protein</fullName>
    </recommendedName>
</protein>
<keyword evidence="4" id="KW-1185">Reference proteome</keyword>
<feature type="domain" description="SPOR" evidence="2">
    <location>
        <begin position="57"/>
        <end position="137"/>
    </location>
</feature>
<dbReference type="Proteomes" id="UP000248745">
    <property type="component" value="Unassembled WGS sequence"/>
</dbReference>
<name>A0A2W2APV8_9BACT</name>
<dbReference type="PROSITE" id="PS51724">
    <property type="entry name" value="SPOR"/>
    <property type="match status" value="1"/>
</dbReference>
<sequence length="144" mass="16396">MRLFLSFFFCLCCSALTGFAQMKVSYSANDTGGVVIHADSRLALVTKSHAPQQRNYIRSTHGFRVQIYSGSDRAKASEIKLDFMRRFPGIRTYMTYVQPQFRVKVGDFATRAEAQKIYQQVSTLYSPCMIVPDIVELTNTQKDD</sequence>
<reference evidence="3 4" key="1">
    <citation type="submission" date="2018-06" db="EMBL/GenBank/DDBJ databases">
        <title>Mucibacter soli gen. nov., sp. nov., a new member of the family Chitinophagaceae producing mucin.</title>
        <authorList>
            <person name="Kim M.-K."/>
            <person name="Park S."/>
            <person name="Kim T.-S."/>
            <person name="Joung Y."/>
            <person name="Han J.-H."/>
            <person name="Kim S.B."/>
        </authorList>
    </citation>
    <scope>NUCLEOTIDE SEQUENCE [LARGE SCALE GENOMIC DNA]</scope>
    <source>
        <strain evidence="3 4">R1-15</strain>
    </source>
</reference>
<organism evidence="3 4">
    <name type="scientific">Taibaiella soli</name>
    <dbReference type="NCBI Taxonomy" id="1649169"/>
    <lineage>
        <taxon>Bacteria</taxon>
        <taxon>Pseudomonadati</taxon>
        <taxon>Bacteroidota</taxon>
        <taxon>Chitinophagia</taxon>
        <taxon>Chitinophagales</taxon>
        <taxon>Chitinophagaceae</taxon>
        <taxon>Taibaiella</taxon>
    </lineage>
</organism>
<evidence type="ECO:0000259" key="2">
    <source>
        <dbReference type="PROSITE" id="PS51724"/>
    </source>
</evidence>
<evidence type="ECO:0000313" key="4">
    <source>
        <dbReference type="Proteomes" id="UP000248745"/>
    </source>
</evidence>
<gene>
    <name evidence="3" type="ORF">DN068_02345</name>
</gene>
<dbReference type="OrthoDB" id="2473397at2"/>
<evidence type="ECO:0000256" key="1">
    <source>
        <dbReference type="SAM" id="SignalP"/>
    </source>
</evidence>
<dbReference type="InterPro" id="IPR036680">
    <property type="entry name" value="SPOR-like_sf"/>
</dbReference>
<dbReference type="SUPFAM" id="SSF110997">
    <property type="entry name" value="Sporulation related repeat"/>
    <property type="match status" value="1"/>
</dbReference>
<comment type="caution">
    <text evidence="3">The sequence shown here is derived from an EMBL/GenBank/DDBJ whole genome shotgun (WGS) entry which is preliminary data.</text>
</comment>
<evidence type="ECO:0000313" key="3">
    <source>
        <dbReference type="EMBL" id="PZF74440.1"/>
    </source>
</evidence>
<dbReference type="InterPro" id="IPR007730">
    <property type="entry name" value="SPOR-like_dom"/>
</dbReference>
<keyword evidence="1" id="KW-0732">Signal</keyword>